<evidence type="ECO:0000256" key="3">
    <source>
        <dbReference type="ARBA" id="ARBA00023163"/>
    </source>
</evidence>
<reference evidence="5 6" key="1">
    <citation type="journal article" date="2005" name="J. Bacteriol.">
        <title>Insights into genome plasticity and pathogenicity of the plant pathogenic Bacterium Xanthomonas campestris pv. vesicatoria revealed by the complete genome sequence.</title>
        <authorList>
            <person name="Thieme F."/>
            <person name="Koebnik R."/>
            <person name="Bekel T."/>
            <person name="Berger C."/>
            <person name="Boch J."/>
            <person name="Buettner D."/>
            <person name="Caldana C."/>
            <person name="Gaigalat L."/>
            <person name="Goesmann A."/>
            <person name="Kay S."/>
            <person name="Kirchner O."/>
            <person name="Lanz C."/>
            <person name="Linke B."/>
            <person name="McHardy A.C."/>
            <person name="Meyer F."/>
            <person name="Mittenhuber G."/>
            <person name="Nies D.H."/>
            <person name="Niesbach-Kloesgen U."/>
            <person name="Patschkowski T."/>
            <person name="Rueckert C."/>
            <person name="Rupp O."/>
            <person name="Schneicker S."/>
            <person name="Schuster S.C."/>
            <person name="Vorhoelter F.J."/>
            <person name="Weber E."/>
            <person name="Puehler A."/>
            <person name="Bonas U."/>
            <person name="Bartels D."/>
            <person name="Kaiser O."/>
        </authorList>
    </citation>
    <scope>NUCLEOTIDE SEQUENCE [LARGE SCALE GENOMIC DNA]</scope>
    <source>
        <strain evidence="5 6">85-10</strain>
    </source>
</reference>
<accession>Q3BSB3</accession>
<organism evidence="6">
    <name type="scientific">Xanthomonas euvesicatoria pv. vesicatoria (strain 85-10)</name>
    <name type="common">Xanthomonas campestris pv. vesicatoria</name>
    <dbReference type="NCBI Taxonomy" id="316273"/>
    <lineage>
        <taxon>Bacteria</taxon>
        <taxon>Pseudomonadati</taxon>
        <taxon>Pseudomonadota</taxon>
        <taxon>Gammaproteobacteria</taxon>
        <taxon>Lysobacterales</taxon>
        <taxon>Lysobacteraceae</taxon>
        <taxon>Xanthomonas</taxon>
    </lineage>
</organism>
<dbReference type="PANTHER" id="PTHR46797:SF23">
    <property type="entry name" value="HTH-TYPE TRANSCRIPTIONAL REGULATOR SUTR"/>
    <property type="match status" value="1"/>
</dbReference>
<evidence type="ECO:0000313" key="6">
    <source>
        <dbReference type="Proteomes" id="UP000007069"/>
    </source>
</evidence>
<protein>
    <recommendedName>
        <fullName evidence="4">HTH cro/C1-type domain-containing protein</fullName>
    </recommendedName>
</protein>
<feature type="domain" description="HTH cro/C1-type" evidence="4">
    <location>
        <begin position="25"/>
        <end position="79"/>
    </location>
</feature>
<dbReference type="InterPro" id="IPR050807">
    <property type="entry name" value="TransReg_Diox_bact_type"/>
</dbReference>
<keyword evidence="3" id="KW-0804">Transcription</keyword>
<dbReference type="InterPro" id="IPR010982">
    <property type="entry name" value="Lambda_DNA-bd_dom_sf"/>
</dbReference>
<gene>
    <name evidence="5" type="ordered locus">XCV2619</name>
</gene>
<dbReference type="Gene3D" id="1.10.260.40">
    <property type="entry name" value="lambda repressor-like DNA-binding domains"/>
    <property type="match status" value="1"/>
</dbReference>
<dbReference type="PROSITE" id="PS50943">
    <property type="entry name" value="HTH_CROC1"/>
    <property type="match status" value="1"/>
</dbReference>
<keyword evidence="2" id="KW-0238">DNA-binding</keyword>
<dbReference type="InterPro" id="IPR001387">
    <property type="entry name" value="Cro/C1-type_HTH"/>
</dbReference>
<dbReference type="PANTHER" id="PTHR46797">
    <property type="entry name" value="HTH-TYPE TRANSCRIPTIONAL REGULATOR"/>
    <property type="match status" value="1"/>
</dbReference>
<name>Q3BSB3_XANE5</name>
<proteinExistence type="predicted"/>
<dbReference type="Proteomes" id="UP000007069">
    <property type="component" value="Chromosome"/>
</dbReference>
<dbReference type="KEGG" id="xcv:XCV2619"/>
<dbReference type="SMART" id="SM00530">
    <property type="entry name" value="HTH_XRE"/>
    <property type="match status" value="1"/>
</dbReference>
<evidence type="ECO:0000313" key="5">
    <source>
        <dbReference type="EMBL" id="CAJ24296.1"/>
    </source>
</evidence>
<dbReference type="GO" id="GO:0005829">
    <property type="term" value="C:cytosol"/>
    <property type="evidence" value="ECO:0007669"/>
    <property type="project" value="TreeGrafter"/>
</dbReference>
<dbReference type="eggNOG" id="COG1396">
    <property type="taxonomic scope" value="Bacteria"/>
</dbReference>
<dbReference type="GO" id="GO:0003700">
    <property type="term" value="F:DNA-binding transcription factor activity"/>
    <property type="evidence" value="ECO:0007669"/>
    <property type="project" value="TreeGrafter"/>
</dbReference>
<dbReference type="EMBL" id="AM039952">
    <property type="protein sequence ID" value="CAJ24296.1"/>
    <property type="molecule type" value="Genomic_DNA"/>
</dbReference>
<dbReference type="GO" id="GO:0003677">
    <property type="term" value="F:DNA binding"/>
    <property type="evidence" value="ECO:0007669"/>
    <property type="project" value="UniProtKB-KW"/>
</dbReference>
<dbReference type="AlphaFoldDB" id="Q3BSB3"/>
<evidence type="ECO:0000256" key="2">
    <source>
        <dbReference type="ARBA" id="ARBA00023125"/>
    </source>
</evidence>
<evidence type="ECO:0000259" key="4">
    <source>
        <dbReference type="PROSITE" id="PS50943"/>
    </source>
</evidence>
<keyword evidence="1" id="KW-0805">Transcription regulation</keyword>
<dbReference type="SUPFAM" id="SSF47413">
    <property type="entry name" value="lambda repressor-like DNA-binding domains"/>
    <property type="match status" value="1"/>
</dbReference>
<dbReference type="Pfam" id="PF01381">
    <property type="entry name" value="HTH_3"/>
    <property type="match status" value="1"/>
</dbReference>
<sequence>MQLHRSLMPEKSMPTDPRVLFGLRLAEVRKTKGLSQERLALESGLARSYLGGVERGQRNIALLNIYRLAEALGVHPTLLLEPPSAYSPGEP</sequence>
<evidence type="ECO:0000256" key="1">
    <source>
        <dbReference type="ARBA" id="ARBA00023015"/>
    </source>
</evidence>
<dbReference type="CDD" id="cd00093">
    <property type="entry name" value="HTH_XRE"/>
    <property type="match status" value="1"/>
</dbReference>
<dbReference type="STRING" id="456327.BJD11_09785"/>
<dbReference type="HOGENOM" id="CLU_066192_29_1_6"/>